<sequence length="147" mass="17007">MPKLAENKKVFFDYEILETFEGGLALTGAETKSVKAGHIQLKGAFLHIRGSELWLKNAFISKYAPAGKQESYDPSRDRKVLVHRREIGRLIGKSQQEGLTLVPISVYTKRQFVKLEFGLARGKKQFEKRESIKKRDVERQLREKMRE</sequence>
<dbReference type="SUPFAM" id="SSF74982">
    <property type="entry name" value="Small protein B (SmpB)"/>
    <property type="match status" value="1"/>
</dbReference>
<evidence type="ECO:0000313" key="5">
    <source>
        <dbReference type="EMBL" id="KKU32382.1"/>
    </source>
</evidence>
<evidence type="ECO:0000313" key="6">
    <source>
        <dbReference type="Proteomes" id="UP000034705"/>
    </source>
</evidence>
<evidence type="ECO:0000256" key="2">
    <source>
        <dbReference type="ARBA" id="ARBA00022884"/>
    </source>
</evidence>
<dbReference type="InterPro" id="IPR023620">
    <property type="entry name" value="SmpB"/>
</dbReference>
<proteinExistence type="inferred from homology"/>
<dbReference type="GO" id="GO:0070929">
    <property type="term" value="P:trans-translation"/>
    <property type="evidence" value="ECO:0007669"/>
    <property type="project" value="UniProtKB-UniRule"/>
</dbReference>
<keyword evidence="1 3" id="KW-0963">Cytoplasm</keyword>
<accession>A0A0G1PI60</accession>
<dbReference type="PATRIC" id="fig|1619001.3.peg.767"/>
<dbReference type="NCBIfam" id="NF003843">
    <property type="entry name" value="PRK05422.1"/>
    <property type="match status" value="1"/>
</dbReference>
<organism evidence="5 6">
    <name type="scientific">Candidatus Uhrbacteria bacterium GW2011_GWF2_46_218</name>
    <dbReference type="NCBI Taxonomy" id="1619001"/>
    <lineage>
        <taxon>Bacteria</taxon>
        <taxon>Candidatus Uhriibacteriota</taxon>
    </lineage>
</organism>
<dbReference type="EMBL" id="LCMG01000018">
    <property type="protein sequence ID" value="KKU32382.1"/>
    <property type="molecule type" value="Genomic_DNA"/>
</dbReference>
<comment type="caution">
    <text evidence="5">The sequence shown here is derived from an EMBL/GenBank/DDBJ whole genome shotgun (WGS) entry which is preliminary data.</text>
</comment>
<evidence type="ECO:0000256" key="4">
    <source>
        <dbReference type="SAM" id="MobiDB-lite"/>
    </source>
</evidence>
<comment type="function">
    <text evidence="3">Required for rescue of stalled ribosomes mediated by trans-translation. Binds to transfer-messenger RNA (tmRNA), required for stable association of tmRNA with ribosomes. tmRNA and SmpB together mimic tRNA shape, replacing the anticodon stem-loop with SmpB. tmRNA is encoded by the ssrA gene; the 2 termini fold to resemble tRNA(Ala) and it encodes a 'tag peptide', a short internal open reading frame. During trans-translation Ala-aminoacylated tmRNA acts like a tRNA, entering the A-site of stalled ribosomes, displacing the stalled mRNA. The ribosome then switches to translate the ORF on the tmRNA; the nascent peptide is terminated with the 'tag peptide' encoded by the tmRNA and targeted for degradation. The ribosome is freed to recommence translation, which seems to be the essential function of trans-translation.</text>
</comment>
<dbReference type="GO" id="GO:0070930">
    <property type="term" value="P:trans-translation-dependent protein tagging"/>
    <property type="evidence" value="ECO:0007669"/>
    <property type="project" value="TreeGrafter"/>
</dbReference>
<evidence type="ECO:0000256" key="3">
    <source>
        <dbReference type="HAMAP-Rule" id="MF_00023"/>
    </source>
</evidence>
<dbReference type="HAMAP" id="MF_00023">
    <property type="entry name" value="SmpB"/>
    <property type="match status" value="1"/>
</dbReference>
<feature type="region of interest" description="Disordered" evidence="4">
    <location>
        <begin position="125"/>
        <end position="147"/>
    </location>
</feature>
<reference evidence="5 6" key="1">
    <citation type="journal article" date="2015" name="Nature">
        <title>rRNA introns, odd ribosomes, and small enigmatic genomes across a large radiation of phyla.</title>
        <authorList>
            <person name="Brown C.T."/>
            <person name="Hug L.A."/>
            <person name="Thomas B.C."/>
            <person name="Sharon I."/>
            <person name="Castelle C.J."/>
            <person name="Singh A."/>
            <person name="Wilkins M.J."/>
            <person name="Williams K.H."/>
            <person name="Banfield J.F."/>
        </authorList>
    </citation>
    <scope>NUCLEOTIDE SEQUENCE [LARGE SCALE GENOMIC DNA]</scope>
</reference>
<dbReference type="Pfam" id="PF01668">
    <property type="entry name" value="SmpB"/>
    <property type="match status" value="1"/>
</dbReference>
<dbReference type="NCBIfam" id="TIGR00086">
    <property type="entry name" value="smpB"/>
    <property type="match status" value="1"/>
</dbReference>
<dbReference type="AlphaFoldDB" id="A0A0G1PI60"/>
<dbReference type="PANTHER" id="PTHR30308">
    <property type="entry name" value="TMRNA-BINDING COMPONENT OF TRANS-TRANSLATION TAGGING COMPLEX"/>
    <property type="match status" value="1"/>
</dbReference>
<comment type="similarity">
    <text evidence="3">Belongs to the SmpB family.</text>
</comment>
<keyword evidence="2 3" id="KW-0694">RNA-binding</keyword>
<gene>
    <name evidence="3" type="primary">smpB</name>
    <name evidence="5" type="ORF">UX45_C0018G0009</name>
</gene>
<dbReference type="Gene3D" id="2.40.280.10">
    <property type="match status" value="1"/>
</dbReference>
<dbReference type="GO" id="GO:0003723">
    <property type="term" value="F:RNA binding"/>
    <property type="evidence" value="ECO:0007669"/>
    <property type="project" value="UniProtKB-UniRule"/>
</dbReference>
<dbReference type="GO" id="GO:0005829">
    <property type="term" value="C:cytosol"/>
    <property type="evidence" value="ECO:0007669"/>
    <property type="project" value="TreeGrafter"/>
</dbReference>
<dbReference type="InterPro" id="IPR000037">
    <property type="entry name" value="SsrA-bd_prot"/>
</dbReference>
<comment type="subcellular location">
    <subcellularLocation>
        <location evidence="3">Cytoplasm</location>
    </subcellularLocation>
    <text evidence="3">The tmRNA-SmpB complex associates with stalled 70S ribosomes.</text>
</comment>
<dbReference type="CDD" id="cd09294">
    <property type="entry name" value="SmpB"/>
    <property type="match status" value="1"/>
</dbReference>
<name>A0A0G1PI60_9BACT</name>
<protein>
    <recommendedName>
        <fullName evidence="3">SsrA-binding protein</fullName>
    </recommendedName>
    <alternativeName>
        <fullName evidence="3">Small protein B</fullName>
    </alternativeName>
</protein>
<dbReference type="Proteomes" id="UP000034705">
    <property type="component" value="Unassembled WGS sequence"/>
</dbReference>
<evidence type="ECO:0000256" key="1">
    <source>
        <dbReference type="ARBA" id="ARBA00022490"/>
    </source>
</evidence>
<dbReference type="PANTHER" id="PTHR30308:SF2">
    <property type="entry name" value="SSRA-BINDING PROTEIN"/>
    <property type="match status" value="1"/>
</dbReference>